<keyword evidence="2" id="KW-1185">Reference proteome</keyword>
<organism evidence="1 2">
    <name type="scientific">Pedobacter kyungheensis</name>
    <dbReference type="NCBI Taxonomy" id="1069985"/>
    <lineage>
        <taxon>Bacteria</taxon>
        <taxon>Pseudomonadati</taxon>
        <taxon>Bacteroidota</taxon>
        <taxon>Sphingobacteriia</taxon>
        <taxon>Sphingobacteriales</taxon>
        <taxon>Sphingobacteriaceae</taxon>
        <taxon>Pedobacter</taxon>
    </lineage>
</organism>
<gene>
    <name evidence="1" type="ORF">OC25_16730</name>
</gene>
<dbReference type="RefSeq" id="WP_039478371.1">
    <property type="nucleotide sequence ID" value="NZ_JSYN01000020.1"/>
</dbReference>
<reference evidence="1 2" key="1">
    <citation type="submission" date="2014-10" db="EMBL/GenBank/DDBJ databases">
        <title>Pedobacter Kyungheensis.</title>
        <authorList>
            <person name="Anderson B.M."/>
            <person name="Newman J.D."/>
        </authorList>
    </citation>
    <scope>NUCLEOTIDE SEQUENCE [LARGE SCALE GENOMIC DNA]</scope>
    <source>
        <strain evidence="1 2">KACC 16221</strain>
    </source>
</reference>
<comment type="caution">
    <text evidence="1">The sequence shown here is derived from an EMBL/GenBank/DDBJ whole genome shotgun (WGS) entry which is preliminary data.</text>
</comment>
<evidence type="ECO:0000313" key="1">
    <source>
        <dbReference type="EMBL" id="KIA92331.1"/>
    </source>
</evidence>
<proteinExistence type="predicted"/>
<dbReference type="OrthoDB" id="892620at2"/>
<name>A0A0C1D5M2_9SPHI</name>
<dbReference type="Proteomes" id="UP000031246">
    <property type="component" value="Unassembled WGS sequence"/>
</dbReference>
<protein>
    <submittedName>
        <fullName evidence="1">Uncharacterized protein</fullName>
    </submittedName>
</protein>
<dbReference type="EMBL" id="JSYN01000020">
    <property type="protein sequence ID" value="KIA92331.1"/>
    <property type="molecule type" value="Genomic_DNA"/>
</dbReference>
<dbReference type="AlphaFoldDB" id="A0A0C1D5M2"/>
<sequence length="138" mass="15552">MDIKSLSKLKDEKFDNIDHFYQLKSSMALVTIYKDGTATVFPSSGGEGLYAHDIKYLEPMIESGIYPVKGDGSFLEKEKARIANLKESIPLYCTQLSQELDFDVKVSLDPFYLKGLSAVITKRFNTKRKNYPLASPLS</sequence>
<accession>A0A0C1D5M2</accession>
<evidence type="ECO:0000313" key="2">
    <source>
        <dbReference type="Proteomes" id="UP000031246"/>
    </source>
</evidence>